<dbReference type="InterPro" id="IPR011330">
    <property type="entry name" value="Glyco_hydro/deAcase_b/a-brl"/>
</dbReference>
<dbReference type="SUPFAM" id="SSF55383">
    <property type="entry name" value="Copper amine oxidase, domain N"/>
    <property type="match status" value="1"/>
</dbReference>
<dbReference type="SUPFAM" id="SSF88713">
    <property type="entry name" value="Glycoside hydrolase/deacetylase"/>
    <property type="match status" value="1"/>
</dbReference>
<dbReference type="InterPro" id="IPR050248">
    <property type="entry name" value="Polysacc_deacetylase_ArnD"/>
</dbReference>
<dbReference type="RefSeq" id="WP_244723462.1">
    <property type="nucleotide sequence ID" value="NZ_JALIRP010000003.1"/>
</dbReference>
<feature type="domain" description="NodB homology" evidence="1">
    <location>
        <begin position="74"/>
        <end position="259"/>
    </location>
</feature>
<evidence type="ECO:0000259" key="1">
    <source>
        <dbReference type="PROSITE" id="PS51677"/>
    </source>
</evidence>
<dbReference type="InterPro" id="IPR002509">
    <property type="entry name" value="NODB_dom"/>
</dbReference>
<dbReference type="AlphaFoldDB" id="A0A9X2B4K4"/>
<dbReference type="EMBL" id="JALIRP010000003">
    <property type="protein sequence ID" value="MCJ8011732.1"/>
    <property type="molecule type" value="Genomic_DNA"/>
</dbReference>
<dbReference type="CDD" id="cd10944">
    <property type="entry name" value="CE4_SmPgdA_like"/>
    <property type="match status" value="1"/>
</dbReference>
<protein>
    <submittedName>
        <fullName evidence="2">Polysaccharide deacetylase</fullName>
    </submittedName>
</protein>
<keyword evidence="3" id="KW-1185">Reference proteome</keyword>
<name>A0A9X2B4K4_9BACL</name>
<reference evidence="2" key="1">
    <citation type="submission" date="2022-04" db="EMBL/GenBank/DDBJ databases">
        <title>Paenibacillus mangrovi sp. nov., a novel endophytic bacterium isolated from bark of Kandelia candel.</title>
        <authorList>
            <person name="Tuo L."/>
        </authorList>
    </citation>
    <scope>NUCLEOTIDE SEQUENCE</scope>
    <source>
        <strain evidence="2">KQZ6P-2</strain>
    </source>
</reference>
<evidence type="ECO:0000313" key="3">
    <source>
        <dbReference type="Proteomes" id="UP001139347"/>
    </source>
</evidence>
<proteinExistence type="predicted"/>
<gene>
    <name evidence="2" type="ORF">MUG84_08255</name>
</gene>
<dbReference type="Pfam" id="PF07833">
    <property type="entry name" value="Cu_amine_oxidN1"/>
    <property type="match status" value="1"/>
</dbReference>
<sequence length="427" mass="47058">MVKRLLHSKKRAACFGLVMLLLMLFSFQGEGSFPWRLQPAAAKAPIQPVSQQEIKPMYASSSSKAKSATDAPGKTVYLTFDDGPSALTGEVLDILKKNNIHATFFVLGEQVKRYPELLQRIYEEGHAIGNHSYDHNYTELYSGFPVFWDQIKKTEEEINLITGIRPQLVRAPGGTAGHFDDTYFSLMKLGGYVVTDWNVDSGDSKRRGVPAAEIVKGAETPVKSDQVVLLMHDGSGHKESVKALPTIISWYKSKGFQFGVLSPDKEPVQFKVNDKARQLKRSAPSEAWVQSHVAGNAALFADGKPLRLEVGPQETTLQPGEYLYENGHYLVPVRTVAERLGGTAVWNAKAQTAGITLKADTDTTLLIHTKSELLSVMNSGKKQSDISTSVSLKNDAVWIPLRDLFATAGYMNIAASENSVERRVKVF</sequence>
<organism evidence="2 3">
    <name type="scientific">Paenibacillus mangrovi</name>
    <dbReference type="NCBI Taxonomy" id="2931978"/>
    <lineage>
        <taxon>Bacteria</taxon>
        <taxon>Bacillati</taxon>
        <taxon>Bacillota</taxon>
        <taxon>Bacilli</taxon>
        <taxon>Bacillales</taxon>
        <taxon>Paenibacillaceae</taxon>
        <taxon>Paenibacillus</taxon>
    </lineage>
</organism>
<dbReference type="PROSITE" id="PS51677">
    <property type="entry name" value="NODB"/>
    <property type="match status" value="1"/>
</dbReference>
<evidence type="ECO:0000313" key="2">
    <source>
        <dbReference type="EMBL" id="MCJ8011732.1"/>
    </source>
</evidence>
<accession>A0A9X2B4K4</accession>
<dbReference type="GO" id="GO:0016810">
    <property type="term" value="F:hydrolase activity, acting on carbon-nitrogen (but not peptide) bonds"/>
    <property type="evidence" value="ECO:0007669"/>
    <property type="project" value="InterPro"/>
</dbReference>
<dbReference type="InterPro" id="IPR036582">
    <property type="entry name" value="Mao_N_sf"/>
</dbReference>
<dbReference type="InterPro" id="IPR012854">
    <property type="entry name" value="Cu_amine_oxidase-like_N"/>
</dbReference>
<dbReference type="PANTHER" id="PTHR10587:SF125">
    <property type="entry name" value="POLYSACCHARIDE DEACETYLASE YHEN-RELATED"/>
    <property type="match status" value="1"/>
</dbReference>
<dbReference type="Gene3D" id="3.20.20.370">
    <property type="entry name" value="Glycoside hydrolase/deacetylase"/>
    <property type="match status" value="1"/>
</dbReference>
<comment type="caution">
    <text evidence="2">The sequence shown here is derived from an EMBL/GenBank/DDBJ whole genome shotgun (WGS) entry which is preliminary data.</text>
</comment>
<dbReference type="Gene3D" id="3.30.457.10">
    <property type="entry name" value="Copper amine oxidase-like, N-terminal domain"/>
    <property type="match status" value="1"/>
</dbReference>
<dbReference type="GO" id="GO:0005975">
    <property type="term" value="P:carbohydrate metabolic process"/>
    <property type="evidence" value="ECO:0007669"/>
    <property type="project" value="InterPro"/>
</dbReference>
<dbReference type="Pfam" id="PF01522">
    <property type="entry name" value="Polysacc_deac_1"/>
    <property type="match status" value="1"/>
</dbReference>
<dbReference type="Proteomes" id="UP001139347">
    <property type="component" value="Unassembled WGS sequence"/>
</dbReference>
<dbReference type="PANTHER" id="PTHR10587">
    <property type="entry name" value="GLYCOSYL TRANSFERASE-RELATED"/>
    <property type="match status" value="1"/>
</dbReference>